<dbReference type="STRING" id="314230.DSM3645_03613"/>
<reference evidence="1 2" key="1">
    <citation type="submission" date="2006-02" db="EMBL/GenBank/DDBJ databases">
        <authorList>
            <person name="Amann R."/>
            <person name="Ferriera S."/>
            <person name="Johnson J."/>
            <person name="Kravitz S."/>
            <person name="Halpern A."/>
            <person name="Remington K."/>
            <person name="Beeson K."/>
            <person name="Tran B."/>
            <person name="Rogers Y.-H."/>
            <person name="Friedman R."/>
            <person name="Venter J.C."/>
        </authorList>
    </citation>
    <scope>NUCLEOTIDE SEQUENCE [LARGE SCALE GENOMIC DNA]</scope>
    <source>
        <strain evidence="1 2">DSM 3645</strain>
    </source>
</reference>
<organism evidence="1 2">
    <name type="scientific">Blastopirellula marina DSM 3645</name>
    <dbReference type="NCBI Taxonomy" id="314230"/>
    <lineage>
        <taxon>Bacteria</taxon>
        <taxon>Pseudomonadati</taxon>
        <taxon>Planctomycetota</taxon>
        <taxon>Planctomycetia</taxon>
        <taxon>Pirellulales</taxon>
        <taxon>Pirellulaceae</taxon>
        <taxon>Blastopirellula</taxon>
    </lineage>
</organism>
<protein>
    <submittedName>
        <fullName evidence="1">Uncharacterized protein</fullName>
    </submittedName>
</protein>
<dbReference type="AlphaFoldDB" id="A3ZW34"/>
<sequence length="37" mass="3864">MRLRRPDSGAIAVNPAPRYSDCVGRSSIDAAATCTGK</sequence>
<comment type="caution">
    <text evidence="1">The sequence shown here is derived from an EMBL/GenBank/DDBJ whole genome shotgun (WGS) entry which is preliminary data.</text>
</comment>
<proteinExistence type="predicted"/>
<dbReference type="EMBL" id="AANZ01000014">
    <property type="protein sequence ID" value="EAQ79532.1"/>
    <property type="molecule type" value="Genomic_DNA"/>
</dbReference>
<dbReference type="Proteomes" id="UP000004358">
    <property type="component" value="Unassembled WGS sequence"/>
</dbReference>
<gene>
    <name evidence="1" type="ORF">DSM3645_03613</name>
</gene>
<dbReference type="HOGENOM" id="CLU_3340778_0_0_0"/>
<evidence type="ECO:0000313" key="1">
    <source>
        <dbReference type="EMBL" id="EAQ79532.1"/>
    </source>
</evidence>
<evidence type="ECO:0000313" key="2">
    <source>
        <dbReference type="Proteomes" id="UP000004358"/>
    </source>
</evidence>
<accession>A3ZW34</accession>
<name>A3ZW34_9BACT</name>